<keyword evidence="3 6" id="KW-0812">Transmembrane</keyword>
<feature type="transmembrane region" description="Helical" evidence="6">
    <location>
        <begin position="385"/>
        <end position="406"/>
    </location>
</feature>
<keyword evidence="4 6" id="KW-1133">Transmembrane helix</keyword>
<evidence type="ECO:0000256" key="1">
    <source>
        <dbReference type="ARBA" id="ARBA00004651"/>
    </source>
</evidence>
<feature type="transmembrane region" description="Helical" evidence="6">
    <location>
        <begin position="47"/>
        <end position="67"/>
    </location>
</feature>
<dbReference type="SUPFAM" id="SSF103473">
    <property type="entry name" value="MFS general substrate transporter"/>
    <property type="match status" value="1"/>
</dbReference>
<organism evidence="7 8">
    <name type="scientific">Marinactinospora thermotolerans DSM 45154</name>
    <dbReference type="NCBI Taxonomy" id="1122192"/>
    <lineage>
        <taxon>Bacteria</taxon>
        <taxon>Bacillati</taxon>
        <taxon>Actinomycetota</taxon>
        <taxon>Actinomycetes</taxon>
        <taxon>Streptosporangiales</taxon>
        <taxon>Nocardiopsidaceae</taxon>
        <taxon>Marinactinospora</taxon>
    </lineage>
</organism>
<sequence length="427" mass="44653">MENRPRFAYFIWLTVGYSASSFGTYLNMVALGLYVFHLTGRALDTGLFMALRLIVSVVAGPAVGGLANRVNRRAAMVGADLAQAAALVALFLAPTAARETLVYVLAVVLGLGGTVSNVLLRSSIPAMVGEEQRVRANGYLVTGRSTAMTLGFASAGVVVAFIGYDAAFLITASTFAVSALVLLTVPLRFRAPGGGGDGAPARSSRSGFWTDQRLALAAVSAFPALLFMLAVRGLDAFGSASHNIGIPIFASLEYPENPAWFVSGFWTAWAVGSLSSYRLFGKRIDSSGASGGEKGFVVGTCLMSLFFILSFTGVPLYLLVLIAACAGLADGYTEIAYNTRLQAVAEEQRGAVFGFSSLLEMGGLGVGMIISSLLLEIWAPPLVVGSLHGLAIAAALAFIGFSLFAARGRRQTKTAEKRAGIESGPQE</sequence>
<feature type="transmembrane region" description="Helical" evidence="6">
    <location>
        <begin position="74"/>
        <end position="94"/>
    </location>
</feature>
<dbReference type="Proteomes" id="UP000190637">
    <property type="component" value="Unassembled WGS sequence"/>
</dbReference>
<evidence type="ECO:0000313" key="8">
    <source>
        <dbReference type="Proteomes" id="UP000190637"/>
    </source>
</evidence>
<evidence type="ECO:0000313" key="7">
    <source>
        <dbReference type="EMBL" id="SJZ43933.1"/>
    </source>
</evidence>
<dbReference type="InterPro" id="IPR036259">
    <property type="entry name" value="MFS_trans_sf"/>
</dbReference>
<dbReference type="GO" id="GO:0022857">
    <property type="term" value="F:transmembrane transporter activity"/>
    <property type="evidence" value="ECO:0007669"/>
    <property type="project" value="InterPro"/>
</dbReference>
<gene>
    <name evidence="7" type="ORF">SAMN02745673_00462</name>
</gene>
<dbReference type="EMBL" id="FUWS01000001">
    <property type="protein sequence ID" value="SJZ43933.1"/>
    <property type="molecule type" value="Genomic_DNA"/>
</dbReference>
<feature type="transmembrane region" description="Helical" evidence="6">
    <location>
        <begin position="358"/>
        <end position="379"/>
    </location>
</feature>
<dbReference type="STRING" id="1122192.SAMN02745673_00462"/>
<keyword evidence="5 6" id="KW-0472">Membrane</keyword>
<feature type="transmembrane region" description="Helical" evidence="6">
    <location>
        <begin position="168"/>
        <end position="187"/>
    </location>
</feature>
<dbReference type="PANTHER" id="PTHR23513:SF11">
    <property type="entry name" value="STAPHYLOFERRIN A TRANSPORTER"/>
    <property type="match status" value="1"/>
</dbReference>
<evidence type="ECO:0000256" key="6">
    <source>
        <dbReference type="SAM" id="Phobius"/>
    </source>
</evidence>
<evidence type="ECO:0000256" key="4">
    <source>
        <dbReference type="ARBA" id="ARBA00022989"/>
    </source>
</evidence>
<evidence type="ECO:0000256" key="2">
    <source>
        <dbReference type="ARBA" id="ARBA00022475"/>
    </source>
</evidence>
<evidence type="ECO:0000256" key="3">
    <source>
        <dbReference type="ARBA" id="ARBA00022692"/>
    </source>
</evidence>
<proteinExistence type="predicted"/>
<dbReference type="Gene3D" id="1.20.1250.20">
    <property type="entry name" value="MFS general substrate transporter like domains"/>
    <property type="match status" value="1"/>
</dbReference>
<evidence type="ECO:0000256" key="5">
    <source>
        <dbReference type="ARBA" id="ARBA00023136"/>
    </source>
</evidence>
<reference evidence="7 8" key="1">
    <citation type="submission" date="2017-02" db="EMBL/GenBank/DDBJ databases">
        <authorList>
            <person name="Peterson S.W."/>
        </authorList>
    </citation>
    <scope>NUCLEOTIDE SEQUENCE [LARGE SCALE GENOMIC DNA]</scope>
    <source>
        <strain evidence="7 8">DSM 45154</strain>
    </source>
</reference>
<comment type="subcellular location">
    <subcellularLocation>
        <location evidence="1">Cell membrane</location>
        <topology evidence="1">Multi-pass membrane protein</topology>
    </subcellularLocation>
</comment>
<dbReference type="RefSeq" id="WP_078759855.1">
    <property type="nucleotide sequence ID" value="NZ_FUWS01000001.1"/>
</dbReference>
<feature type="transmembrane region" description="Helical" evidence="6">
    <location>
        <begin position="7"/>
        <end position="35"/>
    </location>
</feature>
<dbReference type="PANTHER" id="PTHR23513">
    <property type="entry name" value="INTEGRAL MEMBRANE EFFLUX PROTEIN-RELATED"/>
    <property type="match status" value="1"/>
</dbReference>
<accession>A0A1T4KNH1</accession>
<dbReference type="Pfam" id="PF07690">
    <property type="entry name" value="MFS_1"/>
    <property type="match status" value="1"/>
</dbReference>
<dbReference type="GO" id="GO:0005886">
    <property type="term" value="C:plasma membrane"/>
    <property type="evidence" value="ECO:0007669"/>
    <property type="project" value="UniProtKB-SubCell"/>
</dbReference>
<keyword evidence="8" id="KW-1185">Reference proteome</keyword>
<dbReference type="InterPro" id="IPR011701">
    <property type="entry name" value="MFS"/>
</dbReference>
<feature type="transmembrane region" description="Helical" evidence="6">
    <location>
        <begin position="100"/>
        <end position="120"/>
    </location>
</feature>
<dbReference type="AlphaFoldDB" id="A0A1T4KNH1"/>
<keyword evidence="2" id="KW-1003">Cell membrane</keyword>
<protein>
    <submittedName>
        <fullName evidence="7">Predicted arabinose efflux permease, MFS family</fullName>
    </submittedName>
</protein>
<name>A0A1T4KNH1_9ACTN</name>
<dbReference type="CDD" id="cd06173">
    <property type="entry name" value="MFS_MefA_like"/>
    <property type="match status" value="1"/>
</dbReference>
<feature type="transmembrane region" description="Helical" evidence="6">
    <location>
        <begin position="214"/>
        <end position="234"/>
    </location>
</feature>
<feature type="transmembrane region" description="Helical" evidence="6">
    <location>
        <begin position="141"/>
        <end position="162"/>
    </location>
</feature>
<feature type="transmembrane region" description="Helical" evidence="6">
    <location>
        <begin position="317"/>
        <end position="337"/>
    </location>
</feature>